<dbReference type="InterPro" id="IPR036305">
    <property type="entry name" value="RGS_sf"/>
</dbReference>
<organism evidence="5 6">
    <name type="scientific">Lichtheimia corymbifera JMRC:FSU:9682</name>
    <dbReference type="NCBI Taxonomy" id="1263082"/>
    <lineage>
        <taxon>Eukaryota</taxon>
        <taxon>Fungi</taxon>
        <taxon>Fungi incertae sedis</taxon>
        <taxon>Mucoromycota</taxon>
        <taxon>Mucoromycotina</taxon>
        <taxon>Mucoromycetes</taxon>
        <taxon>Mucorales</taxon>
        <taxon>Lichtheimiaceae</taxon>
        <taxon>Lichtheimia</taxon>
    </lineage>
</organism>
<dbReference type="InterPro" id="IPR016137">
    <property type="entry name" value="RGS"/>
</dbReference>
<feature type="compositionally biased region" description="Low complexity" evidence="2">
    <location>
        <begin position="347"/>
        <end position="372"/>
    </location>
</feature>
<dbReference type="InterPro" id="IPR058855">
    <property type="entry name" value="RGS1/SST2-like_Fungal-DR"/>
</dbReference>
<dbReference type="Proteomes" id="UP000027586">
    <property type="component" value="Unassembled WGS sequence"/>
</dbReference>
<evidence type="ECO:0000259" key="3">
    <source>
        <dbReference type="PROSITE" id="PS50132"/>
    </source>
</evidence>
<accession>A0A068RG88</accession>
<protein>
    <submittedName>
        <fullName evidence="5">Regulator of g protein signaling</fullName>
    </submittedName>
</protein>
<dbReference type="EMBL" id="CBTN010000002">
    <property type="protein sequence ID" value="CDH48989.1"/>
    <property type="molecule type" value="Genomic_DNA"/>
</dbReference>
<feature type="compositionally biased region" description="Low complexity" evidence="2">
    <location>
        <begin position="408"/>
        <end position="418"/>
    </location>
</feature>
<proteinExistence type="predicted"/>
<feature type="region of interest" description="Disordered" evidence="2">
    <location>
        <begin position="666"/>
        <end position="697"/>
    </location>
</feature>
<sequence length="697" mass="78444">MPNSASSTSTYTTLMRVTTGGRPYCQDLNDLFAALVIQHGLRDHRYRFRTISNSFVLSEAIQVLGHLQFTHISKTPDPADPSRLIATRTTTTFTMSPHMARTLGQYFATSRLLENAVDPTNRVMKDKVIWILTPKAKFVIQDFAKRAQVSIAHIQPALIKIETFNVAVLERLHDHDDMIAFARPNMTIAFKTMMAYLPMESLMADDAGGIETKHLEEYQYTFFGYQAYEWICEYTTAVTKEEAETVAAEYVLYGWISQVLDKSDRDNSVKDDSVTFRMGRNTMYYVTSRGRQVLGWDRPSSSVSSTLDRHEVIVQRQRTLASRLKSSSSNSNIAINTQSKPVPINKTTPSVSTPSPTATTSSTPSSTSGDSTLDAEDSSTEALNGFQGVEGLEFNMPIEQDDDKKQHPPAAAATTQQHNTDIDEVTERLLQLRANGQDKNSSHKVRKQSISRPSSIVMGHSNSGSSNNNNGIDFITSAPVETVLDPHSHWFKLRQILEDPLLRMYFRDFLKSQYCEENVNIWVDFYTLRKKCNKGGVSSRELLRDGYSIYDTYLAPDAPSEVNINHGLKQEIIAYIANNFTVHHPGSNTEGHYHQSTLTGGGVPFGANAFQPAGQQMTVIVNGHATQCLRNLLKLYERVNEHICRTMAQDAIPRFIKTEKYHQLSVQPRSTTSVTRRNSTLSRYDRDKLDEDDLEED</sequence>
<dbReference type="InterPro" id="IPR044926">
    <property type="entry name" value="RGS_subdomain_2"/>
</dbReference>
<comment type="caution">
    <text evidence="5">The sequence shown here is derived from an EMBL/GenBank/DDBJ whole genome shotgun (WGS) entry which is preliminary data.</text>
</comment>
<dbReference type="InterPro" id="IPR036388">
    <property type="entry name" value="WH-like_DNA-bd_sf"/>
</dbReference>
<dbReference type="PANTHER" id="PTHR10845:SF192">
    <property type="entry name" value="DOUBLE HIT, ISOFORM B"/>
    <property type="match status" value="1"/>
</dbReference>
<feature type="compositionally biased region" description="Low complexity" evidence="2">
    <location>
        <begin position="461"/>
        <end position="470"/>
    </location>
</feature>
<dbReference type="Gene3D" id="1.10.10.10">
    <property type="entry name" value="Winged helix-like DNA-binding domain superfamily/Winged helix DNA-binding domain"/>
    <property type="match status" value="2"/>
</dbReference>
<feature type="compositionally biased region" description="Low complexity" evidence="2">
    <location>
        <begin position="669"/>
        <end position="682"/>
    </location>
</feature>
<feature type="region of interest" description="Disordered" evidence="2">
    <location>
        <begin position="434"/>
        <end position="470"/>
    </location>
</feature>
<dbReference type="VEuPathDB" id="FungiDB:LCOR_00751.1"/>
<dbReference type="SUPFAM" id="SSF48097">
    <property type="entry name" value="Regulator of G-protein signaling, RGS"/>
    <property type="match status" value="1"/>
</dbReference>
<reference evidence="5" key="1">
    <citation type="submission" date="2013-08" db="EMBL/GenBank/DDBJ databases">
        <title>Gene expansion shapes genome architecture in the human pathogen Lichtheimia corymbifera: an evolutionary genomics analysis in the ancient terrestrial Mucorales (Mucoromycotina).</title>
        <authorList>
            <person name="Schwartze V.U."/>
            <person name="Winter S."/>
            <person name="Shelest E."/>
            <person name="Marcet-Houben M."/>
            <person name="Horn F."/>
            <person name="Wehner S."/>
            <person name="Hoffmann K."/>
            <person name="Riege K."/>
            <person name="Sammeth M."/>
            <person name="Nowrousian M."/>
            <person name="Valiante V."/>
            <person name="Linde J."/>
            <person name="Jacobsen I.D."/>
            <person name="Marz M."/>
            <person name="Brakhage A.A."/>
            <person name="Gabaldon T."/>
            <person name="Bocker S."/>
            <person name="Voigt K."/>
        </authorList>
    </citation>
    <scope>NUCLEOTIDE SEQUENCE [LARGE SCALE GENOMIC DNA]</scope>
    <source>
        <strain evidence="5">FSU 9682</strain>
    </source>
</reference>
<feature type="domain" description="DEP" evidence="4">
    <location>
        <begin position="218"/>
        <end position="289"/>
    </location>
</feature>
<dbReference type="STRING" id="1263082.A0A068RG88"/>
<dbReference type="InterPro" id="IPR036390">
    <property type="entry name" value="WH_DNA-bd_sf"/>
</dbReference>
<dbReference type="PROSITE" id="PS50186">
    <property type="entry name" value="DEP"/>
    <property type="match status" value="1"/>
</dbReference>
<dbReference type="Gene3D" id="1.10.167.10">
    <property type="entry name" value="Regulator of G-protein Signalling 4, domain 2"/>
    <property type="match status" value="1"/>
</dbReference>
<dbReference type="AlphaFoldDB" id="A0A068RG88"/>
<dbReference type="SUPFAM" id="SSF46785">
    <property type="entry name" value="Winged helix' DNA-binding domain"/>
    <property type="match status" value="1"/>
</dbReference>
<dbReference type="PROSITE" id="PS50132">
    <property type="entry name" value="RGS"/>
    <property type="match status" value="1"/>
</dbReference>
<evidence type="ECO:0000313" key="6">
    <source>
        <dbReference type="Proteomes" id="UP000027586"/>
    </source>
</evidence>
<dbReference type="Pfam" id="PF00615">
    <property type="entry name" value="RGS"/>
    <property type="match status" value="1"/>
</dbReference>
<evidence type="ECO:0000256" key="1">
    <source>
        <dbReference type="ARBA" id="ARBA00022700"/>
    </source>
</evidence>
<dbReference type="OrthoDB" id="196547at2759"/>
<gene>
    <name evidence="5" type="ORF">LCOR_00751.1</name>
</gene>
<feature type="region of interest" description="Disordered" evidence="2">
    <location>
        <begin position="323"/>
        <end position="379"/>
    </location>
</feature>
<dbReference type="PRINTS" id="PR01301">
    <property type="entry name" value="RGSPROTEIN"/>
</dbReference>
<keyword evidence="1" id="KW-0734">Signal transduction inhibitor</keyword>
<keyword evidence="6" id="KW-1185">Reference proteome</keyword>
<dbReference type="GO" id="GO:0035556">
    <property type="term" value="P:intracellular signal transduction"/>
    <property type="evidence" value="ECO:0007669"/>
    <property type="project" value="InterPro"/>
</dbReference>
<name>A0A068RG88_9FUNG</name>
<evidence type="ECO:0000259" key="4">
    <source>
        <dbReference type="PROSITE" id="PS50186"/>
    </source>
</evidence>
<feature type="domain" description="RGS" evidence="3">
    <location>
        <begin position="492"/>
        <end position="665"/>
    </location>
</feature>
<evidence type="ECO:0000313" key="5">
    <source>
        <dbReference type="EMBL" id="CDH48989.1"/>
    </source>
</evidence>
<feature type="region of interest" description="Disordered" evidence="2">
    <location>
        <begin position="399"/>
        <end position="421"/>
    </location>
</feature>
<dbReference type="GO" id="GO:0009968">
    <property type="term" value="P:negative regulation of signal transduction"/>
    <property type="evidence" value="ECO:0007669"/>
    <property type="project" value="UniProtKB-KW"/>
</dbReference>
<dbReference type="InterPro" id="IPR000591">
    <property type="entry name" value="DEP_dom"/>
</dbReference>
<dbReference type="Pfam" id="PF25889">
    <property type="entry name" value="WHD_Fungal_DR"/>
    <property type="match status" value="1"/>
</dbReference>
<evidence type="ECO:0000256" key="2">
    <source>
        <dbReference type="SAM" id="MobiDB-lite"/>
    </source>
</evidence>
<dbReference type="PANTHER" id="PTHR10845">
    <property type="entry name" value="REGULATOR OF G PROTEIN SIGNALING"/>
    <property type="match status" value="1"/>
</dbReference>
<dbReference type="SMART" id="SM00315">
    <property type="entry name" value="RGS"/>
    <property type="match status" value="1"/>
</dbReference>
<dbReference type="SMART" id="SM00049">
    <property type="entry name" value="DEP"/>
    <property type="match status" value="2"/>
</dbReference>